<evidence type="ECO:0000256" key="2">
    <source>
        <dbReference type="ARBA" id="ARBA00005974"/>
    </source>
</evidence>
<dbReference type="Gene3D" id="3.30.420.10">
    <property type="entry name" value="Ribonuclease H-like superfamily/Ribonuclease H"/>
    <property type="match status" value="1"/>
</dbReference>
<evidence type="ECO:0000313" key="11">
    <source>
        <dbReference type="Proteomes" id="UP000285430"/>
    </source>
</evidence>
<dbReference type="GO" id="GO:0003676">
    <property type="term" value="F:nucleic acid binding"/>
    <property type="evidence" value="ECO:0007669"/>
    <property type="project" value="InterPro"/>
</dbReference>
<evidence type="ECO:0000256" key="8">
    <source>
        <dbReference type="ARBA" id="ARBA00023136"/>
    </source>
</evidence>
<keyword evidence="4" id="KW-0812">Transmembrane</keyword>
<dbReference type="Pfam" id="PF03820">
    <property type="entry name" value="SFXNs"/>
    <property type="match status" value="1"/>
</dbReference>
<dbReference type="Proteomes" id="UP000285712">
    <property type="component" value="Unassembled WGS sequence"/>
</dbReference>
<keyword evidence="8" id="KW-0472">Membrane</keyword>
<evidence type="ECO:0000256" key="3">
    <source>
        <dbReference type="ARBA" id="ARBA00022448"/>
    </source>
</evidence>
<keyword evidence="3" id="KW-0813">Transport</keyword>
<dbReference type="VEuPathDB" id="FungiDB:H257_15751"/>
<name>A0A3R6W8E3_APHAT</name>
<comment type="caution">
    <text evidence="9">The sequence shown here is derived from an EMBL/GenBank/DDBJ whole genome shotgun (WGS) entry which is preliminary data.</text>
</comment>
<keyword evidence="5" id="KW-0029">Amino-acid transport</keyword>
<evidence type="ECO:0000313" key="10">
    <source>
        <dbReference type="EMBL" id="RHZ34450.1"/>
    </source>
</evidence>
<evidence type="ECO:0000256" key="4">
    <source>
        <dbReference type="ARBA" id="ARBA00022692"/>
    </source>
</evidence>
<evidence type="ECO:0000256" key="5">
    <source>
        <dbReference type="ARBA" id="ARBA00022970"/>
    </source>
</evidence>
<dbReference type="Proteomes" id="UP000285430">
    <property type="component" value="Unassembled WGS sequence"/>
</dbReference>
<gene>
    <name evidence="9" type="ORF">DYB35_013501</name>
    <name evidence="10" type="ORF">DYB37_013557</name>
</gene>
<dbReference type="EMBL" id="QUTH01000258">
    <property type="protein sequence ID" value="RHZ34450.1"/>
    <property type="molecule type" value="Genomic_DNA"/>
</dbReference>
<dbReference type="InterPro" id="IPR036397">
    <property type="entry name" value="RNaseH_sf"/>
</dbReference>
<evidence type="ECO:0000256" key="1">
    <source>
        <dbReference type="ARBA" id="ARBA00004225"/>
    </source>
</evidence>
<dbReference type="GO" id="GO:0006865">
    <property type="term" value="P:amino acid transport"/>
    <property type="evidence" value="ECO:0007669"/>
    <property type="project" value="UniProtKB-KW"/>
</dbReference>
<keyword evidence="7" id="KW-0496">Mitochondrion</keyword>
<keyword evidence="6" id="KW-1133">Transmembrane helix</keyword>
<dbReference type="PANTHER" id="PTHR47169">
    <property type="entry name" value="OS01G0541250 PROTEIN"/>
    <property type="match status" value="1"/>
</dbReference>
<dbReference type="GO" id="GO:0015075">
    <property type="term" value="F:monoatomic ion transmembrane transporter activity"/>
    <property type="evidence" value="ECO:0007669"/>
    <property type="project" value="InterPro"/>
</dbReference>
<accession>A0A3R6W8E3</accession>
<dbReference type="EMBL" id="QUTG01007368">
    <property type="protein sequence ID" value="RHY82747.1"/>
    <property type="molecule type" value="Genomic_DNA"/>
</dbReference>
<evidence type="ECO:0000256" key="7">
    <source>
        <dbReference type="ARBA" id="ARBA00023128"/>
    </source>
</evidence>
<dbReference type="GO" id="GO:0031966">
    <property type="term" value="C:mitochondrial membrane"/>
    <property type="evidence" value="ECO:0007669"/>
    <property type="project" value="UniProtKB-SubCell"/>
</dbReference>
<evidence type="ECO:0000256" key="6">
    <source>
        <dbReference type="ARBA" id="ARBA00022989"/>
    </source>
</evidence>
<sequence>MKHNRRLRCKSSYLRPLLTEDNKEERMKFALSFVTKNHVFDDMHDVGHVDDKWFFLTKDKGKFYVYDDETLPHRQSKSKPFITKVMFLCAVARPHISVMVAARLNLDAPRWDQSTFEGRARHFFTTTNPINVLATDEQLDAAKALVQQYQYKPSPPVLLMYPLLAISAH</sequence>
<dbReference type="InterPro" id="IPR004686">
    <property type="entry name" value="Mtc"/>
</dbReference>
<reference evidence="11 12" key="1">
    <citation type="submission" date="2018-08" db="EMBL/GenBank/DDBJ databases">
        <title>Aphanomyces genome sequencing and annotation.</title>
        <authorList>
            <person name="Minardi D."/>
            <person name="Oidtmann B."/>
            <person name="Van Der Giezen M."/>
            <person name="Studholme D.J."/>
        </authorList>
    </citation>
    <scope>NUCLEOTIDE SEQUENCE [LARGE SCALE GENOMIC DNA]</scope>
    <source>
        <strain evidence="10 11">Da</strain>
        <strain evidence="9 12">Sv</strain>
    </source>
</reference>
<proteinExistence type="inferred from homology"/>
<dbReference type="AlphaFoldDB" id="A0A3R6W8E3"/>
<organism evidence="9 12">
    <name type="scientific">Aphanomyces astaci</name>
    <name type="common">Crayfish plague agent</name>
    <dbReference type="NCBI Taxonomy" id="112090"/>
    <lineage>
        <taxon>Eukaryota</taxon>
        <taxon>Sar</taxon>
        <taxon>Stramenopiles</taxon>
        <taxon>Oomycota</taxon>
        <taxon>Saprolegniomycetes</taxon>
        <taxon>Saprolegniales</taxon>
        <taxon>Verrucalvaceae</taxon>
        <taxon>Aphanomyces</taxon>
    </lineage>
</organism>
<comment type="similarity">
    <text evidence="2">Belongs to the sideroflexin family.</text>
</comment>
<protein>
    <submittedName>
        <fullName evidence="9">Uncharacterized protein</fullName>
    </submittedName>
</protein>
<evidence type="ECO:0000313" key="9">
    <source>
        <dbReference type="EMBL" id="RHY82747.1"/>
    </source>
</evidence>
<comment type="subcellular location">
    <subcellularLocation>
        <location evidence="1">Mitochondrion membrane</location>
        <topology evidence="1">Multi-pass membrane protein</topology>
    </subcellularLocation>
</comment>
<evidence type="ECO:0000313" key="12">
    <source>
        <dbReference type="Proteomes" id="UP000285712"/>
    </source>
</evidence>